<name>A0ABT4H752_PAEAL</name>
<proteinExistence type="predicted"/>
<dbReference type="EMBL" id="JAMDNP010000121">
    <property type="protein sequence ID" value="MCY9764816.1"/>
    <property type="molecule type" value="Genomic_DNA"/>
</dbReference>
<comment type="caution">
    <text evidence="1">The sequence shown here is derived from an EMBL/GenBank/DDBJ whole genome shotgun (WGS) entry which is preliminary data.</text>
</comment>
<evidence type="ECO:0000313" key="1">
    <source>
        <dbReference type="EMBL" id="MCY9764816.1"/>
    </source>
</evidence>
<organism evidence="1 2">
    <name type="scientific">Paenibacillus alvei</name>
    <name type="common">Bacillus alvei</name>
    <dbReference type="NCBI Taxonomy" id="44250"/>
    <lineage>
        <taxon>Bacteria</taxon>
        <taxon>Bacillati</taxon>
        <taxon>Bacillota</taxon>
        <taxon>Bacilli</taxon>
        <taxon>Bacillales</taxon>
        <taxon>Paenibacillaceae</taxon>
        <taxon>Paenibacillus</taxon>
    </lineage>
</organism>
<gene>
    <name evidence="1" type="ORF">M5X12_30445</name>
</gene>
<protein>
    <submittedName>
        <fullName evidence="1">Uncharacterized protein</fullName>
    </submittedName>
</protein>
<accession>A0ABT4H752</accession>
<dbReference type="RefSeq" id="WP_268600759.1">
    <property type="nucleotide sequence ID" value="NZ_JAMDNP010000121.1"/>
</dbReference>
<reference evidence="1 2" key="1">
    <citation type="submission" date="2022-05" db="EMBL/GenBank/DDBJ databases">
        <title>Genome Sequencing of Bee-Associated Microbes.</title>
        <authorList>
            <person name="Dunlap C."/>
        </authorList>
    </citation>
    <scope>NUCLEOTIDE SEQUENCE [LARGE SCALE GENOMIC DNA]</scope>
    <source>
        <strain evidence="1 2">NRRL B-04010</strain>
    </source>
</reference>
<dbReference type="Proteomes" id="UP001527181">
    <property type="component" value="Unassembled WGS sequence"/>
</dbReference>
<sequence>MELQEKIASLFQELKFETIIVNGTRLLLHGDTYYKITFVKGLNSYVIEFASSYDEAVNKMFEDGDVYPISLGEDKLISELRHDLINFYMNK</sequence>
<keyword evidence="2" id="KW-1185">Reference proteome</keyword>
<evidence type="ECO:0000313" key="2">
    <source>
        <dbReference type="Proteomes" id="UP001527181"/>
    </source>
</evidence>